<gene>
    <name evidence="2" type="primary">LOC103627791</name>
</gene>
<feature type="region of interest" description="Disordered" evidence="1">
    <location>
        <begin position="84"/>
        <end position="129"/>
    </location>
</feature>
<sequence length="383" mass="40218">MHNSILLLRELQLPIEAGSQAPSNQPDARNRNHRLADVGDDGARAPPDVPHVLVLPVRPRAPHHLLPVHRRLLPALLRPLPPRDRPAGAPRVPAAALSAAPVPPAAPARRPPAPLGHIRRGAGDDGTRPRVPPACCAGAGTCHASCSCAGAGSTARALPAAAAAGTAAADHGPGRRPRELLHGAEPEQPHRGADAERPAGAGAGAAVGHRLAPDGADHRGTPVGRLAVPRVQGGLRARGGRAAAAVQARLPLRLHRAVAPPAQLLPGLPVPAAGSRVHVQRRQPGRTSRRKRRRQEQQERGEGERAPDVGAVGAVLVAVPTARDGRPRRRVGARAARQARRGRRRRILRLVALSVSHIDDMCFQRRTRILPSNCINVNGGSLM</sequence>
<reference evidence="3" key="1">
    <citation type="journal article" date="2009" name="Science">
        <title>The B73 maize genome: complexity, diversity, and dynamics.</title>
        <authorList>
            <person name="Schnable P.S."/>
            <person name="Ware D."/>
            <person name="Fulton R.S."/>
            <person name="Stein J.C."/>
            <person name="Wei F."/>
            <person name="Pasternak S."/>
            <person name="Liang C."/>
            <person name="Zhang J."/>
            <person name="Fulton L."/>
            <person name="Graves T.A."/>
            <person name="Minx P."/>
            <person name="Reily A.D."/>
            <person name="Courtney L."/>
            <person name="Kruchowski S.S."/>
            <person name="Tomlinson C."/>
            <person name="Strong C."/>
            <person name="Delehaunty K."/>
            <person name="Fronick C."/>
            <person name="Courtney B."/>
            <person name="Rock S.M."/>
            <person name="Belter E."/>
            <person name="Du F."/>
            <person name="Kim K."/>
            <person name="Abbott R.M."/>
            <person name="Cotton M."/>
            <person name="Levy A."/>
            <person name="Marchetto P."/>
            <person name="Ochoa K."/>
            <person name="Jackson S.M."/>
            <person name="Gillam B."/>
            <person name="Chen W."/>
            <person name="Yan L."/>
            <person name="Higginbotham J."/>
            <person name="Cardenas M."/>
            <person name="Waligorski J."/>
            <person name="Applebaum E."/>
            <person name="Phelps L."/>
            <person name="Falcone J."/>
            <person name="Kanchi K."/>
            <person name="Thane T."/>
            <person name="Scimone A."/>
            <person name="Thane N."/>
            <person name="Henke J."/>
            <person name="Wang T."/>
            <person name="Ruppert J."/>
            <person name="Shah N."/>
            <person name="Rotter K."/>
            <person name="Hodges J."/>
            <person name="Ingenthron E."/>
            <person name="Cordes M."/>
            <person name="Kohlberg S."/>
            <person name="Sgro J."/>
            <person name="Delgado B."/>
            <person name="Mead K."/>
            <person name="Chinwalla A."/>
            <person name="Leonard S."/>
            <person name="Crouse K."/>
            <person name="Collura K."/>
            <person name="Kudrna D."/>
            <person name="Currie J."/>
            <person name="He R."/>
            <person name="Angelova A."/>
            <person name="Rajasekar S."/>
            <person name="Mueller T."/>
            <person name="Lomeli R."/>
            <person name="Scara G."/>
            <person name="Ko A."/>
            <person name="Delaney K."/>
            <person name="Wissotski M."/>
            <person name="Lopez G."/>
            <person name="Campos D."/>
            <person name="Braidotti M."/>
            <person name="Ashley E."/>
            <person name="Golser W."/>
            <person name="Kim H."/>
            <person name="Lee S."/>
            <person name="Lin J."/>
            <person name="Dujmic Z."/>
            <person name="Kim W."/>
            <person name="Talag J."/>
            <person name="Zuccolo A."/>
            <person name="Fan C."/>
            <person name="Sebastian A."/>
            <person name="Kramer M."/>
            <person name="Spiegel L."/>
            <person name="Nascimento L."/>
            <person name="Zutavern T."/>
            <person name="Miller B."/>
            <person name="Ambroise C."/>
            <person name="Muller S."/>
            <person name="Spooner W."/>
            <person name="Narechania A."/>
            <person name="Ren L."/>
            <person name="Wei S."/>
            <person name="Kumari S."/>
            <person name="Faga B."/>
            <person name="Levy M.J."/>
            <person name="McMahan L."/>
            <person name="Van Buren P."/>
            <person name="Vaughn M.W."/>
            <person name="Ying K."/>
            <person name="Yeh C.-T."/>
            <person name="Emrich S.J."/>
            <person name="Jia Y."/>
            <person name="Kalyanaraman A."/>
            <person name="Hsia A.-P."/>
            <person name="Barbazuk W.B."/>
            <person name="Baucom R.S."/>
            <person name="Brutnell T.P."/>
            <person name="Carpita N.C."/>
            <person name="Chaparro C."/>
            <person name="Chia J.-M."/>
            <person name="Deragon J.-M."/>
            <person name="Estill J.C."/>
            <person name="Fu Y."/>
            <person name="Jeddeloh J.A."/>
            <person name="Han Y."/>
            <person name="Lee H."/>
            <person name="Li P."/>
            <person name="Lisch D.R."/>
            <person name="Liu S."/>
            <person name="Liu Z."/>
            <person name="Nagel D.H."/>
            <person name="McCann M.C."/>
            <person name="SanMiguel P."/>
            <person name="Myers A.M."/>
            <person name="Nettleton D."/>
            <person name="Nguyen J."/>
            <person name="Penning B.W."/>
            <person name="Ponnala L."/>
            <person name="Schneider K.L."/>
            <person name="Schwartz D.C."/>
            <person name="Sharma A."/>
            <person name="Soderlund C."/>
            <person name="Springer N.M."/>
            <person name="Sun Q."/>
            <person name="Wang H."/>
            <person name="Waterman M."/>
            <person name="Westerman R."/>
            <person name="Wolfgruber T.K."/>
            <person name="Yang L."/>
            <person name="Yu Y."/>
            <person name="Zhang L."/>
            <person name="Zhou S."/>
            <person name="Zhu Q."/>
            <person name="Bennetzen J.L."/>
            <person name="Dawe R.K."/>
            <person name="Jiang J."/>
            <person name="Jiang N."/>
            <person name="Presting G.G."/>
            <person name="Wessler S.R."/>
            <person name="Aluru S."/>
            <person name="Martienssen R.A."/>
            <person name="Clifton S.W."/>
            <person name="McCombie W.R."/>
            <person name="Wing R.A."/>
            <person name="Wilson R.K."/>
        </authorList>
    </citation>
    <scope>NUCLEOTIDE SEQUENCE [LARGE SCALE GENOMIC DNA]</scope>
    <source>
        <strain evidence="3">cv. B73</strain>
    </source>
</reference>
<dbReference type="AlphaFoldDB" id="A0A804PNR4"/>
<feature type="region of interest" description="Disordered" evidence="1">
    <location>
        <begin position="263"/>
        <end position="307"/>
    </location>
</feature>
<feature type="region of interest" description="Disordered" evidence="1">
    <location>
        <begin position="166"/>
        <end position="224"/>
    </location>
</feature>
<protein>
    <submittedName>
        <fullName evidence="2">Uncharacterized protein</fullName>
    </submittedName>
</protein>
<keyword evidence="3" id="KW-1185">Reference proteome</keyword>
<feature type="compositionally biased region" description="Low complexity" evidence="1">
    <location>
        <begin position="198"/>
        <end position="210"/>
    </location>
</feature>
<accession>A0A804PNR4</accession>
<feature type="region of interest" description="Disordered" evidence="1">
    <location>
        <begin position="17"/>
        <end position="44"/>
    </location>
</feature>
<feature type="compositionally biased region" description="Basic and acidic residues" evidence="1">
    <location>
        <begin position="211"/>
        <end position="220"/>
    </location>
</feature>
<feature type="compositionally biased region" description="Pro residues" evidence="1">
    <location>
        <begin position="101"/>
        <end position="114"/>
    </location>
</feature>
<reference evidence="2" key="3">
    <citation type="submission" date="2021-05" db="UniProtKB">
        <authorList>
            <consortium name="EnsemblPlants"/>
        </authorList>
    </citation>
    <scope>IDENTIFICATION</scope>
    <source>
        <strain evidence="2">cv. B73</strain>
    </source>
</reference>
<feature type="compositionally biased region" description="Basic and acidic residues" evidence="1">
    <location>
        <begin position="28"/>
        <end position="43"/>
    </location>
</feature>
<dbReference type="Gramene" id="Zm00001eb256060_T001">
    <property type="protein sequence ID" value="Zm00001eb256060_P001"/>
    <property type="gene ID" value="Zm00001eb256060"/>
</dbReference>
<evidence type="ECO:0000313" key="2">
    <source>
        <dbReference type="EnsemblPlants" id="Zm00001eb256060_P001"/>
    </source>
</evidence>
<feature type="compositionally biased region" description="Basic and acidic residues" evidence="1">
    <location>
        <begin position="172"/>
        <end position="197"/>
    </location>
</feature>
<evidence type="ECO:0000313" key="3">
    <source>
        <dbReference type="Proteomes" id="UP000007305"/>
    </source>
</evidence>
<feature type="compositionally biased region" description="Basic and acidic residues" evidence="1">
    <location>
        <begin position="295"/>
        <end position="307"/>
    </location>
</feature>
<feature type="compositionally biased region" description="Low complexity" evidence="1">
    <location>
        <begin position="87"/>
        <end position="100"/>
    </location>
</feature>
<dbReference type="EnsemblPlants" id="Zm00001eb256060_T001">
    <property type="protein sequence ID" value="Zm00001eb256060_P001"/>
    <property type="gene ID" value="Zm00001eb256060"/>
</dbReference>
<name>A0A804PNR4_MAIZE</name>
<reference evidence="2" key="2">
    <citation type="submission" date="2019-07" db="EMBL/GenBank/DDBJ databases">
        <authorList>
            <person name="Seetharam A."/>
            <person name="Woodhouse M."/>
            <person name="Cannon E."/>
        </authorList>
    </citation>
    <scope>NUCLEOTIDE SEQUENCE [LARGE SCALE GENOMIC DNA]</scope>
    <source>
        <strain evidence="2">cv. B73</strain>
    </source>
</reference>
<dbReference type="InParanoid" id="A0A804PNR4"/>
<proteinExistence type="predicted"/>
<dbReference type="Proteomes" id="UP000007305">
    <property type="component" value="Chromosome 5"/>
</dbReference>
<organism evidence="2 3">
    <name type="scientific">Zea mays</name>
    <name type="common">Maize</name>
    <dbReference type="NCBI Taxonomy" id="4577"/>
    <lineage>
        <taxon>Eukaryota</taxon>
        <taxon>Viridiplantae</taxon>
        <taxon>Streptophyta</taxon>
        <taxon>Embryophyta</taxon>
        <taxon>Tracheophyta</taxon>
        <taxon>Spermatophyta</taxon>
        <taxon>Magnoliopsida</taxon>
        <taxon>Liliopsida</taxon>
        <taxon>Poales</taxon>
        <taxon>Poaceae</taxon>
        <taxon>PACMAD clade</taxon>
        <taxon>Panicoideae</taxon>
        <taxon>Andropogonodae</taxon>
        <taxon>Andropogoneae</taxon>
        <taxon>Tripsacinae</taxon>
        <taxon>Zea</taxon>
    </lineage>
</organism>
<feature type="compositionally biased region" description="Basic residues" evidence="1">
    <location>
        <begin position="278"/>
        <end position="294"/>
    </location>
</feature>
<evidence type="ECO:0000256" key="1">
    <source>
        <dbReference type="SAM" id="MobiDB-lite"/>
    </source>
</evidence>